<dbReference type="EMBL" id="CACTIH010005989">
    <property type="protein sequence ID" value="CAA3003591.1"/>
    <property type="molecule type" value="Genomic_DNA"/>
</dbReference>
<feature type="compositionally biased region" description="Basic and acidic residues" evidence="1">
    <location>
        <begin position="742"/>
        <end position="753"/>
    </location>
</feature>
<feature type="region of interest" description="Disordered" evidence="1">
    <location>
        <begin position="1287"/>
        <end position="1306"/>
    </location>
</feature>
<feature type="compositionally biased region" description="Polar residues" evidence="1">
    <location>
        <begin position="289"/>
        <end position="299"/>
    </location>
</feature>
<dbReference type="PANTHER" id="PTHR31105">
    <property type="entry name" value="EXTRA-LARGE G-PROTEIN-LIKE"/>
    <property type="match status" value="1"/>
</dbReference>
<feature type="compositionally biased region" description="Basic and acidic residues" evidence="1">
    <location>
        <begin position="130"/>
        <end position="142"/>
    </location>
</feature>
<feature type="compositionally biased region" description="Polar residues" evidence="1">
    <location>
        <begin position="836"/>
        <end position="872"/>
    </location>
</feature>
<reference evidence="4 5" key="1">
    <citation type="submission" date="2019-12" db="EMBL/GenBank/DDBJ databases">
        <authorList>
            <person name="Alioto T."/>
            <person name="Alioto T."/>
            <person name="Gomez Garrido J."/>
        </authorList>
    </citation>
    <scope>NUCLEOTIDE SEQUENCE [LARGE SCALE GENOMIC DNA]</scope>
</reference>
<feature type="compositionally biased region" description="Basic and acidic residues" evidence="1">
    <location>
        <begin position="412"/>
        <end position="425"/>
    </location>
</feature>
<feature type="region of interest" description="Disordered" evidence="1">
    <location>
        <begin position="798"/>
        <end position="943"/>
    </location>
</feature>
<feature type="region of interest" description="Disordered" evidence="1">
    <location>
        <begin position="162"/>
        <end position="230"/>
    </location>
</feature>
<feature type="compositionally biased region" description="Polar residues" evidence="1">
    <location>
        <begin position="350"/>
        <end position="367"/>
    </location>
</feature>
<feature type="region of interest" description="Disordered" evidence="1">
    <location>
        <begin position="250"/>
        <end position="299"/>
    </location>
</feature>
<name>A0A8S0TEW4_OLEEU</name>
<feature type="compositionally biased region" description="Low complexity" evidence="1">
    <location>
        <begin position="433"/>
        <end position="447"/>
    </location>
</feature>
<feature type="compositionally biased region" description="Basic and acidic residues" evidence="1">
    <location>
        <begin position="574"/>
        <end position="604"/>
    </location>
</feature>
<dbReference type="PANTHER" id="PTHR31105:SF38">
    <property type="entry name" value="PROTEIN ENHANCED DISEASE RESISTANCE 4"/>
    <property type="match status" value="1"/>
</dbReference>
<accession>A0A8S0TEW4</accession>
<feature type="region of interest" description="Disordered" evidence="1">
    <location>
        <begin position="339"/>
        <end position="448"/>
    </location>
</feature>
<evidence type="ECO:0000313" key="5">
    <source>
        <dbReference type="Proteomes" id="UP000594638"/>
    </source>
</evidence>
<feature type="compositionally biased region" description="Basic and acidic residues" evidence="1">
    <location>
        <begin position="374"/>
        <end position="396"/>
    </location>
</feature>
<feature type="compositionally biased region" description="Polar residues" evidence="1">
    <location>
        <begin position="1290"/>
        <end position="1299"/>
    </location>
</feature>
<dbReference type="InterPro" id="IPR055126">
    <property type="entry name" value="EDR4-like_N"/>
</dbReference>
<feature type="compositionally biased region" description="Basic and acidic residues" evidence="1">
    <location>
        <begin position="770"/>
        <end position="779"/>
    </location>
</feature>
<feature type="domain" description="Probable zinc-ribbon" evidence="2">
    <location>
        <begin position="1134"/>
        <end position="1177"/>
    </location>
</feature>
<sequence>MRMTTQISTKVRLVRCPRCRGVLTELTELPLYKCGGCGTILESKTRKNGTNHDGVHLQETNQVLDGELHSIVKENEVSISNLDLTPSGGISLPDGDKPRDQGESGDNNGDQCEDTRFSRELSSSLEVSDNENKDLSNHDGVHLQETLDSELDSIVKENEMSISNLDLTPSGGIPLPDGDKPRDQRESGDNNGDQCEDTRFSHELSSSLEVSGNENKDLSNHDGVHLQETNRVLDSELDSIVKENEVSISNLDLTPSGGISLPDGYKPRDQGESGDNNGDQCEDTRFSHELSSSLEVSGNENKDLSKVVIEQLKQDKEGKCPLGQNIKRRESEFQDCNGERLAGKHPSAEFPSSSECTSHQADVSTPEITELVESDDKNPSEQCTGRDQKEHGDSRTEWCGSDNLSDQVGSLPEHDHLKKRLPPDDEHSEADESTLLSPKNSKKSLNSFTDYNGEQCKDWSFFDELPSTHEVSDFENKVLSAEVTEQLKQDDEGQYPFGKSSKRCESEIQDWNGERVPGRNPSDEVSQEADVSTPIVRKHVKSGEKNPLEQCTGRDKRECGDYQKESCPDDNFLDEVRSLSEHDQQKNKLPPDGREQRECGDSRTEPCAVDNFLDEVRSLSEHDQQKNKLPPDGREHREGDESTHLSPENNEKGLNGWLHDEMDNNSQDSSPFEIASPANGKSSLVAGGVAEANEDIKNFPLIRSSGTENHVNGDTGDSLAAANGCFNENNTSLNRFSPDAEQLEHSHREDTRSFGRVSSVDTSLPTVDPSSKHDVKHVDMSKSPMTKRYYIYEGSISSYDGADDQVPNHVSQPPRRKCKDKFSTSTAELQKKDGLNKTSMSSSESEMQYWAGSSSSSLQGKQYHSMEGSSIRRQFDLPETRRRGHKSGNRMRLDKETAAPRLAFTSRDFQAGHRNGSPSSYHRSSLQNHRAYQSSDRPTYSEPDKVDLLRTVFELKDQLNRMQLSKLTASGRFPAGVVKENLTPLYYKHLAPEREVYADLSHPTYPVRHSPFKGWPQRRKDLRMAFSGESAHYRHQVNCSCLHCCPQDWHRSAQLPSHSVLCNNGHCVVHTGHNCCNVLAPSSSSPQHYTSSEQSLWGLEKMSDERKHKDKEMKRLYLREKHHIMKRHLRPISGGAPLISCYHCSELLQLPSDFLLFKKKYHQLRCNACGKVLKFSLLERMHIVPYFPEASAPPPSEADDYSDAISHRILVPTSHANSCSHAEPVSCSDDYGLSFCRSCSTEGEASFLTPSADRLEWNAYNRKMSSSSSFEPMEDTKMKSVWRGHRIKNESSLQTSKPTGASPKVAKWKKGSFEIEELPEPSNFPLHRLMGYSSPSEVLDK</sequence>
<feature type="compositionally biased region" description="Polar residues" evidence="1">
    <location>
        <begin position="916"/>
        <end position="938"/>
    </location>
</feature>
<evidence type="ECO:0000256" key="1">
    <source>
        <dbReference type="SAM" id="MobiDB-lite"/>
    </source>
</evidence>
<feature type="compositionally biased region" description="Polar residues" evidence="1">
    <location>
        <begin position="203"/>
        <end position="213"/>
    </location>
</feature>
<feature type="region of interest" description="Disordered" evidence="1">
    <location>
        <begin position="82"/>
        <end position="143"/>
    </location>
</feature>
<dbReference type="Gramene" id="OE9A036580T1">
    <property type="protein sequence ID" value="OE9A036580C1"/>
    <property type="gene ID" value="OE9A036580"/>
</dbReference>
<feature type="compositionally biased region" description="Polar residues" evidence="1">
    <location>
        <begin position="759"/>
        <end position="769"/>
    </location>
</feature>
<feature type="region of interest" description="Disordered" evidence="1">
    <location>
        <begin position="511"/>
        <end position="656"/>
    </location>
</feature>
<dbReference type="OrthoDB" id="1930285at2759"/>
<feature type="region of interest" description="Disordered" evidence="1">
    <location>
        <begin position="1322"/>
        <end position="1341"/>
    </location>
</feature>
<gene>
    <name evidence="4" type="ORF">OLEA9_A036580</name>
</gene>
<evidence type="ECO:0000259" key="3">
    <source>
        <dbReference type="Pfam" id="PF22910"/>
    </source>
</evidence>
<dbReference type="Pfam" id="PF22910">
    <property type="entry name" value="EDR4-like_1st"/>
    <property type="match status" value="1"/>
</dbReference>
<dbReference type="Proteomes" id="UP000594638">
    <property type="component" value="Unassembled WGS sequence"/>
</dbReference>
<feature type="domain" description="Enhanced disease resistance 4-like N-terminal" evidence="3">
    <location>
        <begin position="10"/>
        <end position="42"/>
    </location>
</feature>
<evidence type="ECO:0000313" key="4">
    <source>
        <dbReference type="EMBL" id="CAA3003591.1"/>
    </source>
</evidence>
<proteinExistence type="predicted"/>
<feature type="compositionally biased region" description="Basic and acidic residues" evidence="1">
    <location>
        <begin position="614"/>
        <end position="643"/>
    </location>
</feature>
<keyword evidence="5" id="KW-1185">Reference proteome</keyword>
<protein>
    <recommendedName>
        <fullName evidence="6">Zinc-ribbon domain-containing protein</fullName>
    </recommendedName>
</protein>
<evidence type="ECO:0000259" key="2">
    <source>
        <dbReference type="Pfam" id="PF11331"/>
    </source>
</evidence>
<dbReference type="InterPro" id="IPR021480">
    <property type="entry name" value="Zinc_ribbon_12"/>
</dbReference>
<dbReference type="Pfam" id="PF11331">
    <property type="entry name" value="Zn_ribbon_12"/>
    <property type="match status" value="1"/>
</dbReference>
<feature type="compositionally biased region" description="Basic and acidic residues" evidence="1">
    <location>
        <begin position="541"/>
        <end position="567"/>
    </location>
</feature>
<comment type="caution">
    <text evidence="4">The sequence shown here is derived from an EMBL/GenBank/DDBJ whole genome shotgun (WGS) entry which is preliminary data.</text>
</comment>
<feature type="region of interest" description="Disordered" evidence="1">
    <location>
        <begin position="740"/>
        <end position="779"/>
    </location>
</feature>
<organism evidence="4 5">
    <name type="scientific">Olea europaea subsp. europaea</name>
    <dbReference type="NCBI Taxonomy" id="158383"/>
    <lineage>
        <taxon>Eukaryota</taxon>
        <taxon>Viridiplantae</taxon>
        <taxon>Streptophyta</taxon>
        <taxon>Embryophyta</taxon>
        <taxon>Tracheophyta</taxon>
        <taxon>Spermatophyta</taxon>
        <taxon>Magnoliopsida</taxon>
        <taxon>eudicotyledons</taxon>
        <taxon>Gunneridae</taxon>
        <taxon>Pentapetalae</taxon>
        <taxon>asterids</taxon>
        <taxon>lamiids</taxon>
        <taxon>Lamiales</taxon>
        <taxon>Oleaceae</taxon>
        <taxon>Oleeae</taxon>
        <taxon>Olea</taxon>
    </lineage>
</organism>
<dbReference type="Gramene" id="OE9A036580T3">
    <property type="protein sequence ID" value="OE9A036580C3"/>
    <property type="gene ID" value="OE9A036580"/>
</dbReference>
<evidence type="ECO:0008006" key="6">
    <source>
        <dbReference type="Google" id="ProtNLM"/>
    </source>
</evidence>
<dbReference type="GO" id="GO:1900150">
    <property type="term" value="P:regulation of defense response to fungus"/>
    <property type="evidence" value="ECO:0007669"/>
    <property type="project" value="InterPro"/>
</dbReference>
<feature type="compositionally biased region" description="Basic and acidic residues" evidence="1">
    <location>
        <begin position="177"/>
        <end position="188"/>
    </location>
</feature>
<dbReference type="InterPro" id="IPR040244">
    <property type="entry name" value="EDR4-like"/>
</dbReference>
<feature type="compositionally biased region" description="Basic and acidic residues" evidence="1">
    <location>
        <begin position="214"/>
        <end position="225"/>
    </location>
</feature>